<dbReference type="InterPro" id="IPR005511">
    <property type="entry name" value="SMP-30"/>
</dbReference>
<evidence type="ECO:0000256" key="1">
    <source>
        <dbReference type="ARBA" id="ARBA00008853"/>
    </source>
</evidence>
<dbReference type="InterPro" id="IPR051262">
    <property type="entry name" value="SMP-30/CGR1_Lactonase"/>
</dbReference>
<sequence>MFMMCERYPDPRVRVIDPKFSKYLVKHAGVECIATGYRWCEGPVWFGDWQCLLWSDLPNDRIMGYYEPDNTVFVFRKPSHFSNGNTRDQNGLLVTCEHASRRVTRTERNGSVTVIADNFKGKRLNSPNDVVTASDGAVWFSDPTFGLRSFYEGGTGENQELKPAVYRIDPVTGSVEMQIVDMIMPNGLAFSPDESLLYVVDSGTDPLQIVQYPICNGKVCGSKKVLISAANDNGRPDGFRVDDDGNLWCGWGEGEGRDGVRVFDNIGKCIGAIDLPERCANLCFGGKGGNRLFMASSSSIYSLYVDAKGAV</sequence>
<dbReference type="Gene3D" id="2.120.10.30">
    <property type="entry name" value="TolB, C-terminal domain"/>
    <property type="match status" value="1"/>
</dbReference>
<dbReference type="Proteomes" id="UP001165422">
    <property type="component" value="Unassembled WGS sequence"/>
</dbReference>
<name>A0ABS8N5J2_9CLOT</name>
<dbReference type="PANTHER" id="PTHR47572">
    <property type="entry name" value="LIPOPROTEIN-RELATED"/>
    <property type="match status" value="1"/>
</dbReference>
<accession>A0ABS8N5J2</accession>
<feature type="domain" description="SMP-30/Gluconolactonase/LRE-like region" evidence="3">
    <location>
        <begin position="39"/>
        <end position="297"/>
    </location>
</feature>
<keyword evidence="2" id="KW-0378">Hydrolase</keyword>
<keyword evidence="5" id="KW-1185">Reference proteome</keyword>
<evidence type="ECO:0000313" key="5">
    <source>
        <dbReference type="Proteomes" id="UP001165422"/>
    </source>
</evidence>
<proteinExistence type="inferred from homology"/>
<dbReference type="RefSeq" id="WP_179977715.1">
    <property type="nucleotide sequence ID" value="NZ_JAJJPB010000010.1"/>
</dbReference>
<dbReference type="InterPro" id="IPR013658">
    <property type="entry name" value="SGL"/>
</dbReference>
<comment type="similarity">
    <text evidence="1">Belongs to the SMP-30/CGR1 family.</text>
</comment>
<reference evidence="4" key="1">
    <citation type="submission" date="2021-11" db="EMBL/GenBank/DDBJ databases">
        <authorList>
            <person name="Qingchun L."/>
            <person name="Dong Z."/>
            <person name="Zongwei Q."/>
            <person name="Jia Z."/>
            <person name="Duotao L."/>
        </authorList>
    </citation>
    <scope>NUCLEOTIDE SEQUENCE</scope>
    <source>
        <strain evidence="4">WLY-B-L2</strain>
    </source>
</reference>
<dbReference type="SUPFAM" id="SSF63829">
    <property type="entry name" value="Calcium-dependent phosphotriesterase"/>
    <property type="match status" value="1"/>
</dbReference>
<protein>
    <submittedName>
        <fullName evidence="4">SMP-30/gluconolactonase/LRE family protein</fullName>
    </submittedName>
</protein>
<dbReference type="InterPro" id="IPR011042">
    <property type="entry name" value="6-blade_b-propeller_TolB-like"/>
</dbReference>
<dbReference type="PRINTS" id="PR01790">
    <property type="entry name" value="SMP30FAMILY"/>
</dbReference>
<organism evidence="4 5">
    <name type="scientific">Clostridium aromativorans</name>
    <dbReference type="NCBI Taxonomy" id="2836848"/>
    <lineage>
        <taxon>Bacteria</taxon>
        <taxon>Bacillati</taxon>
        <taxon>Bacillota</taxon>
        <taxon>Clostridia</taxon>
        <taxon>Eubacteriales</taxon>
        <taxon>Clostridiaceae</taxon>
        <taxon>Clostridium</taxon>
    </lineage>
</organism>
<dbReference type="EMBL" id="JAJJPB010000010">
    <property type="protein sequence ID" value="MCC9295090.1"/>
    <property type="molecule type" value="Genomic_DNA"/>
</dbReference>
<evidence type="ECO:0000313" key="4">
    <source>
        <dbReference type="EMBL" id="MCC9295090.1"/>
    </source>
</evidence>
<dbReference type="PANTHER" id="PTHR47572:SF4">
    <property type="entry name" value="LACTONASE DRP35"/>
    <property type="match status" value="1"/>
</dbReference>
<evidence type="ECO:0000259" key="3">
    <source>
        <dbReference type="Pfam" id="PF08450"/>
    </source>
</evidence>
<comment type="caution">
    <text evidence="4">The sequence shown here is derived from an EMBL/GenBank/DDBJ whole genome shotgun (WGS) entry which is preliminary data.</text>
</comment>
<gene>
    <name evidence="4" type="ORF">LN736_09505</name>
</gene>
<dbReference type="Pfam" id="PF08450">
    <property type="entry name" value="SGL"/>
    <property type="match status" value="1"/>
</dbReference>
<evidence type="ECO:0000256" key="2">
    <source>
        <dbReference type="ARBA" id="ARBA00022801"/>
    </source>
</evidence>